<dbReference type="InterPro" id="IPR036397">
    <property type="entry name" value="RNaseH_sf"/>
</dbReference>
<reference evidence="5" key="2">
    <citation type="submission" date="2025-08" db="UniProtKB">
        <authorList>
            <consortium name="Ensembl"/>
        </authorList>
    </citation>
    <scope>IDENTIFICATION</scope>
</reference>
<evidence type="ECO:0000256" key="2">
    <source>
        <dbReference type="ARBA" id="ARBA00012180"/>
    </source>
</evidence>
<dbReference type="Ensembl" id="ENSPNAT00000045318.1">
    <property type="protein sequence ID" value="ENSPNAP00000038905.1"/>
    <property type="gene ID" value="ENSPNAG00000036095.1"/>
</dbReference>
<dbReference type="PANTHER" id="PTHR33064">
    <property type="entry name" value="POL PROTEIN"/>
    <property type="match status" value="1"/>
</dbReference>
<dbReference type="GO" id="GO:0006259">
    <property type="term" value="P:DNA metabolic process"/>
    <property type="evidence" value="ECO:0007669"/>
    <property type="project" value="UniProtKB-ARBA"/>
</dbReference>
<dbReference type="GO" id="GO:0003676">
    <property type="term" value="F:nucleic acid binding"/>
    <property type="evidence" value="ECO:0007669"/>
    <property type="project" value="InterPro"/>
</dbReference>
<dbReference type="InterPro" id="IPR002156">
    <property type="entry name" value="RNaseH_domain"/>
</dbReference>
<feature type="domain" description="RNase H type-1" evidence="4">
    <location>
        <begin position="557"/>
        <end position="707"/>
    </location>
</feature>
<dbReference type="InterPro" id="IPR012337">
    <property type="entry name" value="RNaseH-like_sf"/>
</dbReference>
<protein>
    <recommendedName>
        <fullName evidence="2">ribonuclease H</fullName>
        <ecNumber evidence="2">3.1.26.4</ecNumber>
    </recommendedName>
</protein>
<dbReference type="Gene3D" id="3.30.70.270">
    <property type="match status" value="2"/>
</dbReference>
<dbReference type="InterPro" id="IPR051320">
    <property type="entry name" value="Viral_Replic_Matur_Polypro"/>
</dbReference>
<evidence type="ECO:0000313" key="5">
    <source>
        <dbReference type="Ensembl" id="ENSPNAP00000038905.1"/>
    </source>
</evidence>
<dbReference type="Pfam" id="PF17919">
    <property type="entry name" value="RT_RNaseH_2"/>
    <property type="match status" value="1"/>
</dbReference>
<dbReference type="SUPFAM" id="SSF56672">
    <property type="entry name" value="DNA/RNA polymerases"/>
    <property type="match status" value="1"/>
</dbReference>
<keyword evidence="6" id="KW-1185">Reference proteome</keyword>
<organism evidence="5 6">
    <name type="scientific">Pygocentrus nattereri</name>
    <name type="common">Red-bellied piranha</name>
    <dbReference type="NCBI Taxonomy" id="42514"/>
    <lineage>
        <taxon>Eukaryota</taxon>
        <taxon>Metazoa</taxon>
        <taxon>Chordata</taxon>
        <taxon>Craniata</taxon>
        <taxon>Vertebrata</taxon>
        <taxon>Euteleostomi</taxon>
        <taxon>Actinopterygii</taxon>
        <taxon>Neopterygii</taxon>
        <taxon>Teleostei</taxon>
        <taxon>Ostariophysi</taxon>
        <taxon>Characiformes</taxon>
        <taxon>Characoidei</taxon>
        <taxon>Pygocentrus</taxon>
    </lineage>
</organism>
<dbReference type="Gene3D" id="3.10.10.10">
    <property type="entry name" value="HIV Type 1 Reverse Transcriptase, subunit A, domain 1"/>
    <property type="match status" value="1"/>
</dbReference>
<reference evidence="5" key="3">
    <citation type="submission" date="2025-09" db="UniProtKB">
        <authorList>
            <consortium name="Ensembl"/>
        </authorList>
    </citation>
    <scope>IDENTIFICATION</scope>
</reference>
<dbReference type="Gene3D" id="3.10.20.370">
    <property type="match status" value="1"/>
</dbReference>
<dbReference type="Gene3D" id="3.30.420.10">
    <property type="entry name" value="Ribonuclease H-like superfamily/Ribonuclease H"/>
    <property type="match status" value="1"/>
</dbReference>
<evidence type="ECO:0000259" key="4">
    <source>
        <dbReference type="PROSITE" id="PS50879"/>
    </source>
</evidence>
<dbReference type="InterPro" id="IPR043128">
    <property type="entry name" value="Rev_trsase/Diguanyl_cyclase"/>
</dbReference>
<dbReference type="SUPFAM" id="SSF53098">
    <property type="entry name" value="Ribonuclease H-like"/>
    <property type="match status" value="1"/>
</dbReference>
<dbReference type="AlphaFoldDB" id="A0AAR2IHS8"/>
<reference evidence="5 6" key="1">
    <citation type="submission" date="2020-10" db="EMBL/GenBank/DDBJ databases">
        <title>Pygocentrus nattereri (red-bellied piranha) genome, fPygNat1, primary haplotype.</title>
        <authorList>
            <person name="Myers G."/>
            <person name="Meyer A."/>
            <person name="Karagic N."/>
            <person name="Pippel M."/>
            <person name="Winkler S."/>
            <person name="Tracey A."/>
            <person name="Wood J."/>
            <person name="Formenti G."/>
            <person name="Howe K."/>
            <person name="Fedrigo O."/>
            <person name="Jarvis E.D."/>
        </authorList>
    </citation>
    <scope>NUCLEOTIDE SEQUENCE [LARGE SCALE GENOMIC DNA]</scope>
</reference>
<dbReference type="PROSITE" id="PS50879">
    <property type="entry name" value="RNASE_H_1"/>
    <property type="match status" value="1"/>
</dbReference>
<dbReference type="PROSITE" id="PS50878">
    <property type="entry name" value="RT_POL"/>
    <property type="match status" value="1"/>
</dbReference>
<dbReference type="InterPro" id="IPR043502">
    <property type="entry name" value="DNA/RNA_pol_sf"/>
</dbReference>
<dbReference type="Proteomes" id="UP001501920">
    <property type="component" value="Chromosome 11"/>
</dbReference>
<name>A0AAR2IHS8_PYGNA</name>
<evidence type="ECO:0000256" key="1">
    <source>
        <dbReference type="ARBA" id="ARBA00010879"/>
    </source>
</evidence>
<comment type="similarity">
    <text evidence="1">Belongs to the beta type-B retroviral polymerase family. HERV class-II K(HML-2) pol subfamily.</text>
</comment>
<feature type="domain" description="Reverse transcriptase" evidence="3">
    <location>
        <begin position="124"/>
        <end position="307"/>
    </location>
</feature>
<evidence type="ECO:0000259" key="3">
    <source>
        <dbReference type="PROSITE" id="PS50878"/>
    </source>
</evidence>
<accession>A0AAR2IHS8</accession>
<dbReference type="Pfam" id="PF00078">
    <property type="entry name" value="RVT_1"/>
    <property type="match status" value="1"/>
</dbReference>
<dbReference type="PANTHER" id="PTHR33064:SF37">
    <property type="entry name" value="RIBONUCLEASE H"/>
    <property type="match status" value="1"/>
</dbReference>
<dbReference type="GeneTree" id="ENSGT00940000160750"/>
<proteinExistence type="inferred from homology"/>
<dbReference type="InterPro" id="IPR000477">
    <property type="entry name" value="RT_dom"/>
</dbReference>
<dbReference type="InterPro" id="IPR041577">
    <property type="entry name" value="RT_RNaseH_2"/>
</dbReference>
<dbReference type="Pfam" id="PF00075">
    <property type="entry name" value="RNase_H"/>
    <property type="match status" value="1"/>
</dbReference>
<dbReference type="GO" id="GO:0004523">
    <property type="term" value="F:RNA-DNA hybrid ribonuclease activity"/>
    <property type="evidence" value="ECO:0007669"/>
    <property type="project" value="UniProtKB-EC"/>
</dbReference>
<evidence type="ECO:0000313" key="6">
    <source>
        <dbReference type="Proteomes" id="UP001501920"/>
    </source>
</evidence>
<sequence>MMLEAEEAVFMPLKENHAIWRSEDQRFIKIMITAQGQGQPQTVRMMHEAICSAKEDFDPKREKMLREVPECLWSQHSTDIGLVKSAHPVRVELRHGVKLPWKSQYPLKEEAIRGSEPQIEGLLKAGVLKIAQNPQCNTLLLLVKKPDGTYRLFHDLRAVNEVVVDFPAEVPDPHTLLAQIPSEATHFTVIDLCGAFFSVPLSVESEGLFGFTYNGRFHDYQRLPQGFKQSPHIFNKVLKDDLTGIDQIIKSTVIQYVDDITVCSPDEKTCQEDSIRLLQILAEKGHKASQKKLQYCQEKVVYLGQIITLGHRSISDSQLEAICKIPKPRTVREMLMFLGIAGYSSAWIEDYASLTGPLRAMVKDTGSAQLHCNLVWTQDGLLAFETIKQRLQEAPALALPDYSKNFLLYVSTSTGGKYACAILCQPTGTGTNPQPISYYSAAFSDVEMGLPLCYRAMVGVFLMYDKASSVTMGYPVTILTHHSLRNLLNYGKYMLPMPRLIDYYRLLEQEDVTLVRCVTVNPAENLPTSEDGEPHDCVQEAERYSKLRSDLQALPLCEPDLEFWTDGSCYRVGDTLIACYAVVEAQGEDFVVVKAGEVPQPASAQLAELVGLTEACLLAEGKRVTIYTDSAYAHNVCHLFGAVWKSRGFKKTDGSPIQHHAQIVKLLQAMMRPKEIAIAKYAAHQADMSKVTRGNKAADEAAKAVTGANKLGKVFLVTHEVSIAMCSMGSRKGSNAG</sequence>
<dbReference type="EC" id="3.1.26.4" evidence="2"/>